<organism evidence="1 2">
    <name type="scientific">Gluconobacter wancherniae NBRC 103581</name>
    <dbReference type="NCBI Taxonomy" id="656744"/>
    <lineage>
        <taxon>Bacteria</taxon>
        <taxon>Pseudomonadati</taxon>
        <taxon>Pseudomonadota</taxon>
        <taxon>Alphaproteobacteria</taxon>
        <taxon>Acetobacterales</taxon>
        <taxon>Acetobacteraceae</taxon>
        <taxon>Gluconobacter</taxon>
    </lineage>
</organism>
<dbReference type="AlphaFoldDB" id="A0A511AXX3"/>
<dbReference type="EMBL" id="BJUZ01000001">
    <property type="protein sequence ID" value="GEK93060.1"/>
    <property type="molecule type" value="Genomic_DNA"/>
</dbReference>
<protein>
    <submittedName>
        <fullName evidence="1">Uncharacterized protein</fullName>
    </submittedName>
</protein>
<reference evidence="1 2" key="1">
    <citation type="submission" date="2019-07" db="EMBL/GenBank/DDBJ databases">
        <title>Whole genome shotgun sequence of Gluconobacter wancherniae NBRC 103581.</title>
        <authorList>
            <person name="Hosoyama A."/>
            <person name="Uohara A."/>
            <person name="Ohji S."/>
            <person name="Ichikawa N."/>
        </authorList>
    </citation>
    <scope>NUCLEOTIDE SEQUENCE [LARGE SCALE GENOMIC DNA]</scope>
    <source>
        <strain evidence="1 2">NBRC 103581</strain>
    </source>
</reference>
<comment type="caution">
    <text evidence="1">The sequence shown here is derived from an EMBL/GenBank/DDBJ whole genome shotgun (WGS) entry which is preliminary data.</text>
</comment>
<sequence length="91" mass="9879">MTKRSERRIGDPLWTVHGHEVLHEQGRCGVADGHDLALKAFKQRYVTGGGEDGHAFPRQSCCDRAAEALAGAGDESRLSPKWTCPGLPPDL</sequence>
<name>A0A511AXX3_9PROT</name>
<dbReference type="Proteomes" id="UP000321230">
    <property type="component" value="Unassembled WGS sequence"/>
</dbReference>
<keyword evidence="2" id="KW-1185">Reference proteome</keyword>
<accession>A0A511AXX3</accession>
<evidence type="ECO:0000313" key="2">
    <source>
        <dbReference type="Proteomes" id="UP000321230"/>
    </source>
</evidence>
<gene>
    <name evidence="1" type="ORF">GWA01_08300</name>
</gene>
<proteinExistence type="predicted"/>
<evidence type="ECO:0000313" key="1">
    <source>
        <dbReference type="EMBL" id="GEK93060.1"/>
    </source>
</evidence>